<dbReference type="Proteomes" id="UP000675554">
    <property type="component" value="Unassembled WGS sequence"/>
</dbReference>
<gene>
    <name evidence="1" type="ORF">KDA82_21525</name>
</gene>
<sequence length="129" mass="13863">MPSEGKPQPIDTAVITTPNDVPTTDLWQLAPRREHHTARVLGQDASDADATDVLAALALGTVIRRVLDDQEQRLLFEGLRHGATWEQLAGALGATDLAQVQAAFMAWAEQLPDDEATEALRLVGSGKAK</sequence>
<keyword evidence="2" id="KW-1185">Reference proteome</keyword>
<organism evidence="1 2">
    <name type="scientific">Streptomyces daliensis</name>
    <dbReference type="NCBI Taxonomy" id="299421"/>
    <lineage>
        <taxon>Bacteria</taxon>
        <taxon>Bacillati</taxon>
        <taxon>Actinomycetota</taxon>
        <taxon>Actinomycetes</taxon>
        <taxon>Kitasatosporales</taxon>
        <taxon>Streptomycetaceae</taxon>
        <taxon>Streptomyces</taxon>
    </lineage>
</organism>
<proteinExistence type="predicted"/>
<reference evidence="1" key="1">
    <citation type="submission" date="2021-04" db="EMBL/GenBank/DDBJ databases">
        <title>Sequencing of actinobacteria type strains.</title>
        <authorList>
            <person name="Nguyen G.-S."/>
            <person name="Wentzel A."/>
        </authorList>
    </citation>
    <scope>NUCLEOTIDE SEQUENCE</scope>
    <source>
        <strain evidence="1">DSM 42095</strain>
    </source>
</reference>
<dbReference type="EMBL" id="JAGSMN010000496">
    <property type="protein sequence ID" value="MBR7675549.1"/>
    <property type="molecule type" value="Genomic_DNA"/>
</dbReference>
<name>A0A8T4ITV0_9ACTN</name>
<dbReference type="AlphaFoldDB" id="A0A8T4ITV0"/>
<protein>
    <submittedName>
        <fullName evidence="1">Uncharacterized protein</fullName>
    </submittedName>
</protein>
<evidence type="ECO:0000313" key="1">
    <source>
        <dbReference type="EMBL" id="MBR7675549.1"/>
    </source>
</evidence>
<comment type="caution">
    <text evidence="1">The sequence shown here is derived from an EMBL/GenBank/DDBJ whole genome shotgun (WGS) entry which is preliminary data.</text>
</comment>
<accession>A0A8T4ITV0</accession>
<evidence type="ECO:0000313" key="2">
    <source>
        <dbReference type="Proteomes" id="UP000675554"/>
    </source>
</evidence>